<dbReference type="InterPro" id="IPR014752">
    <property type="entry name" value="Arrestin-like_C"/>
</dbReference>
<keyword evidence="4" id="KW-1185">Reference proteome</keyword>
<dbReference type="InterPro" id="IPR050357">
    <property type="entry name" value="Arrestin_domain-protein"/>
</dbReference>
<dbReference type="PANTHER" id="PTHR11188">
    <property type="entry name" value="ARRESTIN DOMAIN CONTAINING PROTEIN"/>
    <property type="match status" value="1"/>
</dbReference>
<proteinExistence type="predicted"/>
<dbReference type="STRING" id="559304.G8YRR3"/>
<dbReference type="InterPro" id="IPR011021">
    <property type="entry name" value="Arrestin-like_N"/>
</dbReference>
<feature type="compositionally biased region" description="Polar residues" evidence="1">
    <location>
        <begin position="780"/>
        <end position="797"/>
    </location>
</feature>
<dbReference type="GO" id="GO:0005886">
    <property type="term" value="C:plasma membrane"/>
    <property type="evidence" value="ECO:0007669"/>
    <property type="project" value="TreeGrafter"/>
</dbReference>
<evidence type="ECO:0000259" key="2">
    <source>
        <dbReference type="SMART" id="SM01017"/>
    </source>
</evidence>
<feature type="region of interest" description="Disordered" evidence="1">
    <location>
        <begin position="418"/>
        <end position="450"/>
    </location>
</feature>
<feature type="region of interest" description="Disordered" evidence="1">
    <location>
        <begin position="688"/>
        <end position="806"/>
    </location>
</feature>
<dbReference type="InterPro" id="IPR011022">
    <property type="entry name" value="Arrestin_C-like"/>
</dbReference>
<evidence type="ECO:0000313" key="4">
    <source>
        <dbReference type="Proteomes" id="UP000005222"/>
    </source>
</evidence>
<dbReference type="GO" id="GO:0030674">
    <property type="term" value="F:protein-macromolecule adaptor activity"/>
    <property type="evidence" value="ECO:0007669"/>
    <property type="project" value="TreeGrafter"/>
</dbReference>
<feature type="compositionally biased region" description="Polar residues" evidence="1">
    <location>
        <begin position="115"/>
        <end position="129"/>
    </location>
</feature>
<dbReference type="AlphaFoldDB" id="G8YRR3"/>
<feature type="region of interest" description="Disordered" evidence="1">
    <location>
        <begin position="528"/>
        <end position="604"/>
    </location>
</feature>
<evidence type="ECO:0000256" key="1">
    <source>
        <dbReference type="SAM" id="MobiDB-lite"/>
    </source>
</evidence>
<dbReference type="InterPro" id="IPR014756">
    <property type="entry name" value="Ig_E-set"/>
</dbReference>
<dbReference type="Gene3D" id="2.60.40.640">
    <property type="match status" value="1"/>
</dbReference>
<accession>G8YRR3</accession>
<dbReference type="FunCoup" id="G8YRR3">
    <property type="interactions" value="177"/>
</dbReference>
<dbReference type="EMBL" id="FO082057">
    <property type="protein sequence ID" value="CCE78250.1"/>
    <property type="molecule type" value="Genomic_DNA"/>
</dbReference>
<evidence type="ECO:0000313" key="3">
    <source>
        <dbReference type="EMBL" id="CCE78250.1"/>
    </source>
</evidence>
<feature type="region of interest" description="Disordered" evidence="1">
    <location>
        <begin position="106"/>
        <end position="129"/>
    </location>
</feature>
<feature type="compositionally biased region" description="Polar residues" evidence="1">
    <location>
        <begin position="568"/>
        <end position="584"/>
    </location>
</feature>
<dbReference type="GO" id="GO:0070086">
    <property type="term" value="P:ubiquitin-dependent endocytosis"/>
    <property type="evidence" value="ECO:0007669"/>
    <property type="project" value="TreeGrafter"/>
</dbReference>
<protein>
    <submittedName>
        <fullName evidence="3">Piso0_000868 protein</fullName>
    </submittedName>
</protein>
<dbReference type="eggNOG" id="KOG3780">
    <property type="taxonomic scope" value="Eukaryota"/>
</dbReference>
<organism evidence="3 4">
    <name type="scientific">Pichia sorbitophila (strain ATCC MYA-4447 / BCRC 22081 / CBS 7064 / NBRC 10061 / NRRL Y-12695)</name>
    <name type="common">Hybrid yeast</name>
    <dbReference type="NCBI Taxonomy" id="559304"/>
    <lineage>
        <taxon>Eukaryota</taxon>
        <taxon>Fungi</taxon>
        <taxon>Dikarya</taxon>
        <taxon>Ascomycota</taxon>
        <taxon>Saccharomycotina</taxon>
        <taxon>Pichiomycetes</taxon>
        <taxon>Debaryomycetaceae</taxon>
        <taxon>Millerozyma</taxon>
    </lineage>
</organism>
<dbReference type="SUPFAM" id="SSF81296">
    <property type="entry name" value="E set domains"/>
    <property type="match status" value="1"/>
</dbReference>
<feature type="domain" description="Arrestin C-terminal-like" evidence="2">
    <location>
        <begin position="240"/>
        <end position="383"/>
    </location>
</feature>
<dbReference type="PANTHER" id="PTHR11188:SF17">
    <property type="entry name" value="FI21816P1"/>
    <property type="match status" value="1"/>
</dbReference>
<reference evidence="3 4" key="1">
    <citation type="journal article" date="2012" name="G3 (Bethesda)">
        <title>Pichia sorbitophila, an interspecies yeast hybrid reveals early steps of genome resolution following polyploidization.</title>
        <authorList>
            <person name="Leh Louis V."/>
            <person name="Despons L."/>
            <person name="Friedrich A."/>
            <person name="Martin T."/>
            <person name="Durrens P."/>
            <person name="Casaregola S."/>
            <person name="Neuveglise C."/>
            <person name="Fairhead C."/>
            <person name="Marck C."/>
            <person name="Cruz J.A."/>
            <person name="Straub M.L."/>
            <person name="Kugler V."/>
            <person name="Sacerdot C."/>
            <person name="Uzunov Z."/>
            <person name="Thierry A."/>
            <person name="Weiss S."/>
            <person name="Bleykasten C."/>
            <person name="De Montigny J."/>
            <person name="Jacques N."/>
            <person name="Jung P."/>
            <person name="Lemaire M."/>
            <person name="Mallet S."/>
            <person name="Morel G."/>
            <person name="Richard G.F."/>
            <person name="Sarkar A."/>
            <person name="Savel G."/>
            <person name="Schacherer J."/>
            <person name="Seret M.L."/>
            <person name="Talla E."/>
            <person name="Samson G."/>
            <person name="Jubin C."/>
            <person name="Poulain J."/>
            <person name="Vacherie B."/>
            <person name="Barbe V."/>
            <person name="Pelletier E."/>
            <person name="Sherman D.J."/>
            <person name="Westhof E."/>
            <person name="Weissenbach J."/>
            <person name="Baret P.V."/>
            <person name="Wincker P."/>
            <person name="Gaillardin C."/>
            <person name="Dujon B."/>
            <person name="Souciet J.L."/>
        </authorList>
    </citation>
    <scope>NUCLEOTIDE SEQUENCE [LARGE SCALE GENOMIC DNA]</scope>
    <source>
        <strain evidence="4">ATCC MYA-4447 / BCRC 22081 / CBS 7064 / NBRC 10061 / NRRL Y-12695</strain>
    </source>
</reference>
<dbReference type="Proteomes" id="UP000005222">
    <property type="component" value="Chromosome C"/>
</dbReference>
<dbReference type="Pfam" id="PF02752">
    <property type="entry name" value="Arrestin_C"/>
    <property type="match status" value="1"/>
</dbReference>
<dbReference type="OrthoDB" id="2333384at2759"/>
<dbReference type="Pfam" id="PF00339">
    <property type="entry name" value="Arrestin_N"/>
    <property type="match status" value="1"/>
</dbReference>
<dbReference type="SMART" id="SM01017">
    <property type="entry name" value="Arrestin_C"/>
    <property type="match status" value="1"/>
</dbReference>
<dbReference type="InParanoid" id="G8YRR3"/>
<feature type="compositionally biased region" description="Low complexity" evidence="1">
    <location>
        <begin position="714"/>
        <end position="733"/>
    </location>
</feature>
<gene>
    <name evidence="3" type="primary">Piso0_000868</name>
    <name evidence="3" type="ORF">GNLVRS01_PISO0C05788g</name>
</gene>
<feature type="compositionally biased region" description="Polar residues" evidence="1">
    <location>
        <begin position="689"/>
        <end position="705"/>
    </location>
</feature>
<feature type="compositionally biased region" description="Polar residues" evidence="1">
    <location>
        <begin position="528"/>
        <end position="556"/>
    </location>
</feature>
<feature type="compositionally biased region" description="Low complexity" evidence="1">
    <location>
        <begin position="752"/>
        <end position="768"/>
    </location>
</feature>
<dbReference type="GO" id="GO:0005829">
    <property type="term" value="C:cytosol"/>
    <property type="evidence" value="ECO:0007669"/>
    <property type="project" value="TreeGrafter"/>
</dbReference>
<dbReference type="OMA" id="IAVDNTW"/>
<dbReference type="GO" id="GO:0031625">
    <property type="term" value="F:ubiquitin protein ligase binding"/>
    <property type="evidence" value="ECO:0007669"/>
    <property type="project" value="TreeGrafter"/>
</dbReference>
<feature type="compositionally biased region" description="Polar residues" evidence="1">
    <location>
        <begin position="418"/>
        <end position="436"/>
    </location>
</feature>
<dbReference type="HOGENOM" id="CLU_018982_1_0_1"/>
<sequence length="806" mass="87223">MPKRSGTGSRSALLFDIRLKNLDHDVIVLKGNESEAASTLLTGTVALALLEPIQIKSLSLKLYATLRLSSQEGSSQGRAAPARKFEKRLFEYDWDNIYNEQNDNSARSLGVSKVPSPSHSTTSLKGLGQTLRSKSNTSLSNLSHFGQLTRADSTTSLSGGSSHVLTEGNYEFPFSAILPGNMPESVEGLPGASVVYKLVAKLDRGKFHNALTTSKHIRVLRTLNIDSVELSETVAVDNTWPQKVEYSLSVPSKAIAVGTTVPISFTLVPLLKGLTLSDIKIQLTEFYSLMGSMPPSLTYERLVCKKKIPAPSEDDVNFQTDQWRIDTYLKLPSTLSKCTQDCTIDSHIKVRHKLKFVIGLRNPDGHVSELRASLPIQLFISPFITIKARVEDGSIEASRMSPDGKKVNEEVLFTRNGSFTSLNSGAGTPQNMSRNQSAERSRPPAVSSLSFNGLQAPPVYEHHVYDKLWNDVSPVESPLSSGVSTPRNELYGSSNNVQDEFYMHPLDSAQLNENLRQLNLQRQSQEILDNSNRSSPSGQLNSRATFNIGEQSSVSPSGEEGDYLNKGGTINNENQPTSYLSSTAPTPPVHISRANSETSLDPTVLSRVPSYQQAVRSDFSDDELAPAYAPPLPGSNINLAEVNRRFEEINGSQLHRSSGSSGSLEKKNKSFLSRGASSLSLKSLGHTAKSASGATSPSQTASNPSLLPYSPKRSSTTPVSVPLNSSSSSSNTPAPQRPAKRNGPSETFLDVSGSHSPSVISKPSSSASDRNAAILGGNKNKPNVSSNPFSSLHNSHFLQKKSKDKK</sequence>
<name>G8YRR3_PICSO</name>